<evidence type="ECO:0000256" key="3">
    <source>
        <dbReference type="ARBA" id="ARBA00022530"/>
    </source>
</evidence>
<evidence type="ECO:0000256" key="5">
    <source>
        <dbReference type="SAM" id="SignalP"/>
    </source>
</evidence>
<dbReference type="Gene3D" id="2.60.120.40">
    <property type="match status" value="1"/>
</dbReference>
<feature type="signal peptide" evidence="5">
    <location>
        <begin position="1"/>
        <end position="16"/>
    </location>
</feature>
<dbReference type="EMBL" id="JBBPFD010000002">
    <property type="protein sequence ID" value="KAK7939939.1"/>
    <property type="molecule type" value="Genomic_DNA"/>
</dbReference>
<evidence type="ECO:0000313" key="7">
    <source>
        <dbReference type="EMBL" id="KAK7939939.1"/>
    </source>
</evidence>
<accession>A0AAW0PYV9</accession>
<reference evidence="8" key="1">
    <citation type="submission" date="2024-04" db="EMBL/GenBank/DDBJ databases">
        <title>Salinicola lusitanus LLJ914,a marine bacterium isolated from the Okinawa Trough.</title>
        <authorList>
            <person name="Li J."/>
        </authorList>
    </citation>
    <scope>NUCLEOTIDE SEQUENCE [LARGE SCALE GENOMIC DNA]</scope>
</reference>
<feature type="chain" id="PRO_5044013128" description="C1q domain-containing protein" evidence="5">
    <location>
        <begin position="17"/>
        <end position="177"/>
    </location>
</feature>
<dbReference type="InterPro" id="IPR001073">
    <property type="entry name" value="C1q_dom"/>
</dbReference>
<gene>
    <name evidence="7" type="ORF">WMY93_003265</name>
</gene>
<dbReference type="InterPro" id="IPR050392">
    <property type="entry name" value="Collagen/C1q_domain"/>
</dbReference>
<dbReference type="SMART" id="SM00110">
    <property type="entry name" value="C1Q"/>
    <property type="match status" value="1"/>
</dbReference>
<dbReference type="Pfam" id="PF00386">
    <property type="entry name" value="C1q"/>
    <property type="match status" value="1"/>
</dbReference>
<dbReference type="PANTHER" id="PTHR15427:SF52">
    <property type="entry name" value="C1Q DOMAIN-CONTAINING PROTEIN"/>
    <property type="match status" value="1"/>
</dbReference>
<dbReference type="PANTHER" id="PTHR15427">
    <property type="entry name" value="EMILIN ELASTIN MICROFIBRIL INTERFACE-LOCATED PROTEIN ELASTIN MICROFIBRIL INTERFACER"/>
    <property type="match status" value="1"/>
</dbReference>
<dbReference type="AlphaFoldDB" id="A0AAW0PYV9"/>
<feature type="domain" description="C1q" evidence="6">
    <location>
        <begin position="61"/>
        <end position="177"/>
    </location>
</feature>
<evidence type="ECO:0000256" key="2">
    <source>
        <dbReference type="ARBA" id="ARBA00022525"/>
    </source>
</evidence>
<sequence length="177" mass="19708">MMQSAVLLLLIGCALSETQDGFEDRQVKIKSCHSLTKFVEDLIWKVAKLQTQFDQLKKKTLDAPKVAFSATLYEDSNSRNTGPFKIATPLKYKGVHSNLGDNYDPKTGIFTARVKGLYFFRFSMFNSVSNPPNSAVSLMKNGQRVVSVWDTTGNDAHDMGSNAAVLPCRLETKCTWS</sequence>
<proteinExistence type="predicted"/>
<name>A0AAW0PYV9_9GOBI</name>
<protein>
    <recommendedName>
        <fullName evidence="6">C1q domain-containing protein</fullName>
    </recommendedName>
</protein>
<dbReference type="Proteomes" id="UP001460270">
    <property type="component" value="Unassembled WGS sequence"/>
</dbReference>
<dbReference type="PROSITE" id="PS50871">
    <property type="entry name" value="C1Q"/>
    <property type="match status" value="1"/>
</dbReference>
<evidence type="ECO:0000256" key="1">
    <source>
        <dbReference type="ARBA" id="ARBA00004498"/>
    </source>
</evidence>
<comment type="subcellular location">
    <subcellularLocation>
        <location evidence="1">Secreted</location>
        <location evidence="1">Extracellular space</location>
        <location evidence="1">Extracellular matrix</location>
    </subcellularLocation>
</comment>
<keyword evidence="4" id="KW-0176">Collagen</keyword>
<organism evidence="7 8">
    <name type="scientific">Mugilogobius chulae</name>
    <name type="common">yellowstripe goby</name>
    <dbReference type="NCBI Taxonomy" id="88201"/>
    <lineage>
        <taxon>Eukaryota</taxon>
        <taxon>Metazoa</taxon>
        <taxon>Chordata</taxon>
        <taxon>Craniata</taxon>
        <taxon>Vertebrata</taxon>
        <taxon>Euteleostomi</taxon>
        <taxon>Actinopterygii</taxon>
        <taxon>Neopterygii</taxon>
        <taxon>Teleostei</taxon>
        <taxon>Neoteleostei</taxon>
        <taxon>Acanthomorphata</taxon>
        <taxon>Gobiaria</taxon>
        <taxon>Gobiiformes</taxon>
        <taxon>Gobioidei</taxon>
        <taxon>Gobiidae</taxon>
        <taxon>Gobionellinae</taxon>
        <taxon>Mugilogobius</taxon>
    </lineage>
</organism>
<evidence type="ECO:0000256" key="4">
    <source>
        <dbReference type="ARBA" id="ARBA00023119"/>
    </source>
</evidence>
<evidence type="ECO:0000259" key="6">
    <source>
        <dbReference type="PROSITE" id="PS50871"/>
    </source>
</evidence>
<keyword evidence="3" id="KW-0272">Extracellular matrix</keyword>
<dbReference type="InterPro" id="IPR008983">
    <property type="entry name" value="Tumour_necrosis_fac-like_dom"/>
</dbReference>
<dbReference type="SUPFAM" id="SSF49842">
    <property type="entry name" value="TNF-like"/>
    <property type="match status" value="1"/>
</dbReference>
<dbReference type="GO" id="GO:0005581">
    <property type="term" value="C:collagen trimer"/>
    <property type="evidence" value="ECO:0007669"/>
    <property type="project" value="UniProtKB-KW"/>
</dbReference>
<keyword evidence="8" id="KW-1185">Reference proteome</keyword>
<keyword evidence="5" id="KW-0732">Signal</keyword>
<evidence type="ECO:0000313" key="8">
    <source>
        <dbReference type="Proteomes" id="UP001460270"/>
    </source>
</evidence>
<keyword evidence="2" id="KW-0964">Secreted</keyword>
<dbReference type="PRINTS" id="PR00007">
    <property type="entry name" value="COMPLEMNTC1Q"/>
</dbReference>
<comment type="caution">
    <text evidence="7">The sequence shown here is derived from an EMBL/GenBank/DDBJ whole genome shotgun (WGS) entry which is preliminary data.</text>
</comment>